<evidence type="ECO:0000256" key="7">
    <source>
        <dbReference type="PROSITE-ProRule" id="PRU00042"/>
    </source>
</evidence>
<evidence type="ECO:0000256" key="3">
    <source>
        <dbReference type="ARBA" id="ARBA00022771"/>
    </source>
</evidence>
<sequence length="278" mass="29913">MNMHKPSSLPLSYSFKSFLVISGFQLKQVLDMALEALNSPTTRIPVFSLENTSLGSVEPCIKGKRSKRQRSVDSHELSEEEYLALCLIMLARSGGLTAENQQRRLHTPLPLSPAPPVMMTLDSSKLLYKCSVCNKAFGSYQALGGHKASHRKSAGRSGGDDQSTNSTTLSATTSGGGGSGRTHECSICHRCFPTGQALGGHKRRHYEGGAASNSGAFASSAVSSSEGIGSTVSHRNFDLNLPALPEFWPGFSSGEDEVESPHPLKKSRHFLQSKLEIF</sequence>
<feature type="domain" description="C2H2-type" evidence="9">
    <location>
        <begin position="183"/>
        <end position="205"/>
    </location>
</feature>
<dbReference type="PROSITE" id="PS00028">
    <property type="entry name" value="ZINC_FINGER_C2H2_1"/>
    <property type="match status" value="2"/>
</dbReference>
<accession>A0A8S0TI61</accession>
<dbReference type="OrthoDB" id="40579at2759"/>
<keyword evidence="1" id="KW-0479">Metal-binding</keyword>
<keyword evidence="4" id="KW-0862">Zinc</keyword>
<gene>
    <name evidence="10" type="ORF">OLEA9_A049811</name>
</gene>
<dbReference type="PANTHER" id="PTHR45988">
    <property type="entry name" value="C2H2 TYPE ZINC FINGER TRANSCRIPTION FACTOR FAMILY-RELATED"/>
    <property type="match status" value="1"/>
</dbReference>
<dbReference type="InterPro" id="IPR013087">
    <property type="entry name" value="Znf_C2H2_type"/>
</dbReference>
<keyword evidence="6" id="KW-0804">Transcription</keyword>
<feature type="domain" description="C2H2-type" evidence="9">
    <location>
        <begin position="128"/>
        <end position="155"/>
    </location>
</feature>
<evidence type="ECO:0000313" key="11">
    <source>
        <dbReference type="Proteomes" id="UP000594638"/>
    </source>
</evidence>
<evidence type="ECO:0000256" key="4">
    <source>
        <dbReference type="ARBA" id="ARBA00022833"/>
    </source>
</evidence>
<dbReference type="GO" id="GO:0003700">
    <property type="term" value="F:DNA-binding transcription factor activity"/>
    <property type="evidence" value="ECO:0007669"/>
    <property type="project" value="InterPro"/>
</dbReference>
<dbReference type="InterPro" id="IPR036236">
    <property type="entry name" value="Znf_C2H2_sf"/>
</dbReference>
<dbReference type="EMBL" id="CACTIH010007244">
    <property type="protein sequence ID" value="CAA3005313.1"/>
    <property type="molecule type" value="Genomic_DNA"/>
</dbReference>
<dbReference type="InterPro" id="IPR044653">
    <property type="entry name" value="AZF1/2/3-like"/>
</dbReference>
<dbReference type="GO" id="GO:0000976">
    <property type="term" value="F:transcription cis-regulatory region binding"/>
    <property type="evidence" value="ECO:0007669"/>
    <property type="project" value="TreeGrafter"/>
</dbReference>
<evidence type="ECO:0000256" key="2">
    <source>
        <dbReference type="ARBA" id="ARBA00022737"/>
    </source>
</evidence>
<dbReference type="PANTHER" id="PTHR45988:SF92">
    <property type="entry name" value="C2H2 TYPE ZINC FINGER TRANSCRIPTION FACTOR FAMILY-RELATED"/>
    <property type="match status" value="1"/>
</dbReference>
<dbReference type="SMART" id="SM00355">
    <property type="entry name" value="ZnF_C2H2"/>
    <property type="match status" value="2"/>
</dbReference>
<keyword evidence="2" id="KW-0677">Repeat</keyword>
<feature type="region of interest" description="Disordered" evidence="8">
    <location>
        <begin position="148"/>
        <end position="180"/>
    </location>
</feature>
<evidence type="ECO:0000256" key="8">
    <source>
        <dbReference type="SAM" id="MobiDB-lite"/>
    </source>
</evidence>
<evidence type="ECO:0000313" key="10">
    <source>
        <dbReference type="EMBL" id="CAA3005313.1"/>
    </source>
</evidence>
<dbReference type="Gramene" id="OE9A049811T1">
    <property type="protein sequence ID" value="OE9A049811C1"/>
    <property type="gene ID" value="OE9A049811"/>
</dbReference>
<name>A0A8S0TI61_OLEEU</name>
<proteinExistence type="predicted"/>
<keyword evidence="5" id="KW-0805">Transcription regulation</keyword>
<evidence type="ECO:0000256" key="1">
    <source>
        <dbReference type="ARBA" id="ARBA00022723"/>
    </source>
</evidence>
<evidence type="ECO:0000259" key="9">
    <source>
        <dbReference type="PROSITE" id="PS50157"/>
    </source>
</evidence>
<dbReference type="AlphaFoldDB" id="A0A8S0TI61"/>
<keyword evidence="3 7" id="KW-0863">Zinc-finger</keyword>
<comment type="caution">
    <text evidence="10">The sequence shown here is derived from an EMBL/GenBank/DDBJ whole genome shotgun (WGS) entry which is preliminary data.</text>
</comment>
<keyword evidence="11" id="KW-1185">Reference proteome</keyword>
<evidence type="ECO:0000256" key="5">
    <source>
        <dbReference type="ARBA" id="ARBA00023015"/>
    </source>
</evidence>
<dbReference type="SUPFAM" id="SSF57667">
    <property type="entry name" value="beta-beta-alpha zinc fingers"/>
    <property type="match status" value="1"/>
</dbReference>
<dbReference type="GO" id="GO:0008270">
    <property type="term" value="F:zinc ion binding"/>
    <property type="evidence" value="ECO:0007669"/>
    <property type="project" value="UniProtKB-KW"/>
</dbReference>
<organism evidence="10 11">
    <name type="scientific">Olea europaea subsp. europaea</name>
    <dbReference type="NCBI Taxonomy" id="158383"/>
    <lineage>
        <taxon>Eukaryota</taxon>
        <taxon>Viridiplantae</taxon>
        <taxon>Streptophyta</taxon>
        <taxon>Embryophyta</taxon>
        <taxon>Tracheophyta</taxon>
        <taxon>Spermatophyta</taxon>
        <taxon>Magnoliopsida</taxon>
        <taxon>eudicotyledons</taxon>
        <taxon>Gunneridae</taxon>
        <taxon>Pentapetalae</taxon>
        <taxon>asterids</taxon>
        <taxon>lamiids</taxon>
        <taxon>Lamiales</taxon>
        <taxon>Oleaceae</taxon>
        <taxon>Oleeae</taxon>
        <taxon>Olea</taxon>
    </lineage>
</organism>
<dbReference type="Gene3D" id="3.30.160.60">
    <property type="entry name" value="Classic Zinc Finger"/>
    <property type="match status" value="1"/>
</dbReference>
<reference evidence="10 11" key="1">
    <citation type="submission" date="2019-12" db="EMBL/GenBank/DDBJ databases">
        <authorList>
            <person name="Alioto T."/>
            <person name="Alioto T."/>
            <person name="Gomez Garrido J."/>
        </authorList>
    </citation>
    <scope>NUCLEOTIDE SEQUENCE [LARGE SCALE GENOMIC DNA]</scope>
</reference>
<dbReference type="GO" id="GO:0005634">
    <property type="term" value="C:nucleus"/>
    <property type="evidence" value="ECO:0007669"/>
    <property type="project" value="TreeGrafter"/>
</dbReference>
<dbReference type="Proteomes" id="UP000594638">
    <property type="component" value="Unassembled WGS sequence"/>
</dbReference>
<dbReference type="Pfam" id="PF13912">
    <property type="entry name" value="zf-C2H2_6"/>
    <property type="match status" value="2"/>
</dbReference>
<feature type="compositionally biased region" description="Low complexity" evidence="8">
    <location>
        <begin position="163"/>
        <end position="173"/>
    </location>
</feature>
<evidence type="ECO:0000256" key="6">
    <source>
        <dbReference type="ARBA" id="ARBA00023163"/>
    </source>
</evidence>
<protein>
    <submittedName>
        <fullName evidence="10">Zinc finger ZAT10-like</fullName>
    </submittedName>
</protein>
<dbReference type="PROSITE" id="PS50157">
    <property type="entry name" value="ZINC_FINGER_C2H2_2"/>
    <property type="match status" value="2"/>
</dbReference>